<dbReference type="Pfam" id="PF01412">
    <property type="entry name" value="ArfGap"/>
    <property type="match status" value="1"/>
</dbReference>
<dbReference type="InterPro" id="IPR044820">
    <property type="entry name" value="AGD14-like"/>
</dbReference>
<evidence type="ECO:0000313" key="4">
    <source>
        <dbReference type="EMBL" id="KAF0736739.1"/>
    </source>
</evidence>
<dbReference type="CDD" id="cd08838">
    <property type="entry name" value="ArfGap_AGFG"/>
    <property type="match status" value="1"/>
</dbReference>
<dbReference type="EMBL" id="VJMJ01000088">
    <property type="protein sequence ID" value="KAF0736739.1"/>
    <property type="molecule type" value="Genomic_DNA"/>
</dbReference>
<feature type="compositionally biased region" description="Low complexity" evidence="2">
    <location>
        <begin position="143"/>
        <end position="153"/>
    </location>
</feature>
<feature type="region of interest" description="Disordered" evidence="2">
    <location>
        <begin position="364"/>
        <end position="385"/>
    </location>
</feature>
<evidence type="ECO:0000259" key="3">
    <source>
        <dbReference type="PROSITE" id="PS50115"/>
    </source>
</evidence>
<dbReference type="SUPFAM" id="SSF57863">
    <property type="entry name" value="ArfGap/RecO-like zinc finger"/>
    <property type="match status" value="1"/>
</dbReference>
<keyword evidence="1" id="KW-0479">Metal-binding</keyword>
<dbReference type="Proteomes" id="UP000481153">
    <property type="component" value="Unassembled WGS sequence"/>
</dbReference>
<keyword evidence="1" id="KW-0862">Zinc</keyword>
<dbReference type="PANTHER" id="PTHR46085:SF3">
    <property type="entry name" value="ARF GTPASE ACTIVATING PROTEIN"/>
    <property type="match status" value="1"/>
</dbReference>
<keyword evidence="1" id="KW-0863">Zinc-finger</keyword>
<evidence type="ECO:0000313" key="5">
    <source>
        <dbReference type="Proteomes" id="UP000481153"/>
    </source>
</evidence>
<gene>
    <name evidence="4" type="ORF">Ae201684_007185</name>
</gene>
<feature type="domain" description="Arf-GAP" evidence="3">
    <location>
        <begin position="8"/>
        <end position="131"/>
    </location>
</feature>
<name>A0A6G0X9K8_9STRA</name>
<dbReference type="PROSITE" id="PS50115">
    <property type="entry name" value="ARFGAP"/>
    <property type="match status" value="1"/>
</dbReference>
<dbReference type="PRINTS" id="PR00405">
    <property type="entry name" value="REVINTRACTNG"/>
</dbReference>
<dbReference type="GO" id="GO:0008270">
    <property type="term" value="F:zinc ion binding"/>
    <property type="evidence" value="ECO:0007669"/>
    <property type="project" value="UniProtKB-KW"/>
</dbReference>
<dbReference type="SMART" id="SM00105">
    <property type="entry name" value="ArfGap"/>
    <property type="match status" value="1"/>
</dbReference>
<evidence type="ECO:0000256" key="1">
    <source>
        <dbReference type="PROSITE-ProRule" id="PRU00288"/>
    </source>
</evidence>
<reference evidence="4 5" key="1">
    <citation type="submission" date="2019-07" db="EMBL/GenBank/DDBJ databases">
        <title>Genomics analysis of Aphanomyces spp. identifies a new class of oomycete effector associated with host adaptation.</title>
        <authorList>
            <person name="Gaulin E."/>
        </authorList>
    </citation>
    <scope>NUCLEOTIDE SEQUENCE [LARGE SCALE GENOMIC DNA]</scope>
    <source>
        <strain evidence="4 5">ATCC 201684</strain>
    </source>
</reference>
<dbReference type="InterPro" id="IPR038508">
    <property type="entry name" value="ArfGAP_dom_sf"/>
</dbReference>
<dbReference type="InterPro" id="IPR037278">
    <property type="entry name" value="ARFGAP/RecO"/>
</dbReference>
<keyword evidence="5" id="KW-1185">Reference proteome</keyword>
<feature type="compositionally biased region" description="Basic and acidic residues" evidence="2">
    <location>
        <begin position="128"/>
        <end position="142"/>
    </location>
</feature>
<dbReference type="InterPro" id="IPR001164">
    <property type="entry name" value="ArfGAP_dom"/>
</dbReference>
<dbReference type="Gene3D" id="1.10.220.150">
    <property type="entry name" value="Arf GTPase activating protein"/>
    <property type="match status" value="1"/>
</dbReference>
<sequence length="568" mass="60921">MDPKKLDEKRIKEIREFQKSSSSNRRCFDCNEMGPQYICLDFNTFICTSCSGIHREFSHRIKSISMSTFTDTEVKNMVKFGGNDAAQKYWLARFDVNSQPSSNLNSRDRIRNFIRDVFIDRRWVYEEPKPKQEAPPKKEAAKAAKAPQPRAQPDFNPFEIAPPPPLSPPQSVAFGDFTSFDKQANGFADFSSQSAFVADFNSFNTAPQAAIDPFQQSQPQSNNGFQPFGAPASPAQFDTLPIPNSNVASFAAFSPPAAVKSNPFGSDFMSPPKASATSPAMVKADPFGEFNSQHGNPFTSPRATPAAAPVSAPVDFFASFDSHQTVPAGPASDPFGSFHSNTSTSKAVDPFHANAFSSPVAKGGSDPFFTSPPDPATTSAPKNVAQKPPAADLFNAFDDLLGPSPQVVAQPPSLSQPTVSAGAPMPNMWTQPPPVKANVGSDFPTPAPFPNAYANGPVAPSFQTKTPFDIMSSSNNQPQSNPAYSTNASFSTTSTAYAPYSTAYVSNVKKPAEPASLIDPFASLDIGIKSSTSTPAPQQTYNSTYHPNIVAAAPVAQKPPSSNPFDMF</sequence>
<protein>
    <recommendedName>
        <fullName evidence="3">Arf-GAP domain-containing protein</fullName>
    </recommendedName>
</protein>
<dbReference type="GO" id="GO:0005096">
    <property type="term" value="F:GTPase activator activity"/>
    <property type="evidence" value="ECO:0007669"/>
    <property type="project" value="InterPro"/>
</dbReference>
<organism evidence="4 5">
    <name type="scientific">Aphanomyces euteiches</name>
    <dbReference type="NCBI Taxonomy" id="100861"/>
    <lineage>
        <taxon>Eukaryota</taxon>
        <taxon>Sar</taxon>
        <taxon>Stramenopiles</taxon>
        <taxon>Oomycota</taxon>
        <taxon>Saprolegniomycetes</taxon>
        <taxon>Saprolegniales</taxon>
        <taxon>Verrucalvaceae</taxon>
        <taxon>Aphanomyces</taxon>
    </lineage>
</organism>
<comment type="caution">
    <text evidence="4">The sequence shown here is derived from an EMBL/GenBank/DDBJ whole genome shotgun (WGS) entry which is preliminary data.</text>
</comment>
<feature type="region of interest" description="Disordered" evidence="2">
    <location>
        <begin position="128"/>
        <end position="174"/>
    </location>
</feature>
<proteinExistence type="predicted"/>
<dbReference type="PANTHER" id="PTHR46085">
    <property type="entry name" value="ARFGAP/RECO-RELATED"/>
    <property type="match status" value="1"/>
</dbReference>
<accession>A0A6G0X9K8</accession>
<dbReference type="AlphaFoldDB" id="A0A6G0X9K8"/>
<dbReference type="VEuPathDB" id="FungiDB:AeMF1_010828"/>
<evidence type="ECO:0000256" key="2">
    <source>
        <dbReference type="SAM" id="MobiDB-lite"/>
    </source>
</evidence>